<evidence type="ECO:0000256" key="1">
    <source>
        <dbReference type="SAM" id="MobiDB-lite"/>
    </source>
</evidence>
<organism evidence="2 3">
    <name type="scientific">Amycolatopsis bartoniae</name>
    <dbReference type="NCBI Taxonomy" id="941986"/>
    <lineage>
        <taxon>Bacteria</taxon>
        <taxon>Bacillati</taxon>
        <taxon>Actinomycetota</taxon>
        <taxon>Actinomycetes</taxon>
        <taxon>Pseudonocardiales</taxon>
        <taxon>Pseudonocardiaceae</taxon>
        <taxon>Amycolatopsis</taxon>
    </lineage>
</organism>
<accession>A0A8H9IS68</accession>
<protein>
    <submittedName>
        <fullName evidence="2">Uncharacterized protein</fullName>
    </submittedName>
</protein>
<dbReference type="EMBL" id="BNAV01000002">
    <property type="protein sequence ID" value="GHF45615.1"/>
    <property type="molecule type" value="Genomic_DNA"/>
</dbReference>
<comment type="caution">
    <text evidence="2">The sequence shown here is derived from an EMBL/GenBank/DDBJ whole genome shotgun (WGS) entry which is preliminary data.</text>
</comment>
<dbReference type="Proteomes" id="UP000658656">
    <property type="component" value="Unassembled WGS sequence"/>
</dbReference>
<keyword evidence="3" id="KW-1185">Reference proteome</keyword>
<sequence length="108" mass="11677">MRRARSRTRRLKCLFAVIGPSAARHSTPGEEHVQADDKRSGDWIPFASTGRPCRGGPKEVGRRTDACAQDDPVPGGLSNGVRAGRNLRYGSPSGRDHRAGAGIPWDFP</sequence>
<feature type="region of interest" description="Disordered" evidence="1">
    <location>
        <begin position="23"/>
        <end position="108"/>
    </location>
</feature>
<name>A0A8H9IS68_9PSEU</name>
<feature type="compositionally biased region" description="Basic and acidic residues" evidence="1">
    <location>
        <begin position="27"/>
        <end position="41"/>
    </location>
</feature>
<reference evidence="2" key="1">
    <citation type="journal article" date="2014" name="Int. J. Syst. Evol. Microbiol.">
        <title>Complete genome sequence of Corynebacterium casei LMG S-19264T (=DSM 44701T), isolated from a smear-ripened cheese.</title>
        <authorList>
            <consortium name="US DOE Joint Genome Institute (JGI-PGF)"/>
            <person name="Walter F."/>
            <person name="Albersmeier A."/>
            <person name="Kalinowski J."/>
            <person name="Ruckert C."/>
        </authorList>
    </citation>
    <scope>NUCLEOTIDE SEQUENCE</scope>
    <source>
        <strain evidence="2">CGMCC 4.7679</strain>
    </source>
</reference>
<evidence type="ECO:0000313" key="2">
    <source>
        <dbReference type="EMBL" id="GHF45615.1"/>
    </source>
</evidence>
<evidence type="ECO:0000313" key="3">
    <source>
        <dbReference type="Proteomes" id="UP000658656"/>
    </source>
</evidence>
<reference evidence="2" key="2">
    <citation type="submission" date="2020-09" db="EMBL/GenBank/DDBJ databases">
        <authorList>
            <person name="Sun Q."/>
            <person name="Zhou Y."/>
        </authorList>
    </citation>
    <scope>NUCLEOTIDE SEQUENCE</scope>
    <source>
        <strain evidence="2">CGMCC 4.7679</strain>
    </source>
</reference>
<dbReference type="AlphaFoldDB" id="A0A8H9IS68"/>
<gene>
    <name evidence="2" type="ORF">GCM10017566_18330</name>
</gene>
<feature type="compositionally biased region" description="Basic and acidic residues" evidence="1">
    <location>
        <begin position="56"/>
        <end position="65"/>
    </location>
</feature>
<proteinExistence type="predicted"/>